<feature type="chain" id="PRO_5005895260" evidence="1">
    <location>
        <begin position="19"/>
        <end position="972"/>
    </location>
</feature>
<protein>
    <submittedName>
        <fullName evidence="3">VWFA domain-containing protein</fullName>
    </submittedName>
</protein>
<accession>A0A0N5C251</accession>
<evidence type="ECO:0000313" key="3">
    <source>
        <dbReference type="WBParaSite" id="SPAL_0001206400.1"/>
    </source>
</evidence>
<reference evidence="3" key="1">
    <citation type="submission" date="2017-02" db="UniProtKB">
        <authorList>
            <consortium name="WormBaseParasite"/>
        </authorList>
    </citation>
    <scope>IDENTIFICATION</scope>
</reference>
<dbReference type="AlphaFoldDB" id="A0A0N5C251"/>
<keyword evidence="1" id="KW-0732">Signal</keyword>
<dbReference type="SUPFAM" id="SSF53300">
    <property type="entry name" value="vWA-like"/>
    <property type="match status" value="2"/>
</dbReference>
<evidence type="ECO:0000256" key="1">
    <source>
        <dbReference type="SAM" id="SignalP"/>
    </source>
</evidence>
<feature type="signal peptide" evidence="1">
    <location>
        <begin position="1"/>
        <end position="18"/>
    </location>
</feature>
<dbReference type="Proteomes" id="UP000046392">
    <property type="component" value="Unplaced"/>
</dbReference>
<dbReference type="WBParaSite" id="SPAL_0001206400.1">
    <property type="protein sequence ID" value="SPAL_0001206400.1"/>
    <property type="gene ID" value="SPAL_0001206400"/>
</dbReference>
<evidence type="ECO:0000313" key="2">
    <source>
        <dbReference type="Proteomes" id="UP000046392"/>
    </source>
</evidence>
<sequence>MILLIFLLFTYFSIQCLTTSHGKIDSSKLENFNENVYPTSCLYFKFNEIKIDCKTDIIFAVDESSDVLFPFLFNLEINLIKDHLASDSLDYSKVSLAWYNENINITKFNTFNTKDEFDNILSSIQLNNGSSLSLLLDNLNTLIPTECDSISTYIFLSHLSGSELLNSINGSKILKDKGSLNFIILGNIINEDDLEDLNPSNIFYWDFSSECVSSIVSFFNSTLSCNSTCPAITTKVTESSTTTLSTTNSTCPAITTKVTESSTTTSLSSTKQLILPSSTTSVIETTTTPVISPSKCQDNIVIAVDASSNVLSNDQFEYQKNLVKYNITQNYTNFMLLSLAGYNSIVSTFFPYNSIGGRKTLINDVDLIVQQSGSSLSTLMEKLNSLPLASGNLQSTFIFISDITVDEILKSQKYSTLLKNKGTLNFIILANIISADDLKDLDPSNVYNFYFLDSNVPTLTSWFNKSMACNNYIMPTSTQQTTTVTSEIVSTTQAITTTNSPTTSSLTSTTSSSVVTSTLNSPTPEITTPYASNNLNTTSFNDEIDVIRSDITYGWNDFKKIALTWYNDKTTILTFRTIVSRKEFDIDLSKITQESGLSLTNLLSNLNSLKLPLSNTLSTFIFISSTTNDDIDNSVEYAKSLKNKGTLNFIVLGDINQSMYLEEKLNPSNIFYYDFSMGNAPNLVKFFNDSMVCEVRCITSTISQSTISTTTNYESTTTLKHDTSTDIPSSTVSTIFSTTTESSTLSNTFSTTTIQSTSVDTTPILPLKPKCSNSVYFVIDHRQGITDKDFYDQVSKIKDITSNWDISINQASIDVNSIKEKQIFLLFSIQPKSDITLMTNTKQWNCIIAYLGQNANDCQTFCDTSLFPIAFPSEPSDQTMDKFLTGFNEKLRDESPSYKNFTIVLLTKTSTQDEIDKIVSTKKVIASLNYNVNFVVVKLSSTDNFNYSTLTNFVFDFNDSNLQGEITNAICP</sequence>
<organism evidence="2 3">
    <name type="scientific">Strongyloides papillosus</name>
    <name type="common">Intestinal threadworm</name>
    <dbReference type="NCBI Taxonomy" id="174720"/>
    <lineage>
        <taxon>Eukaryota</taxon>
        <taxon>Metazoa</taxon>
        <taxon>Ecdysozoa</taxon>
        <taxon>Nematoda</taxon>
        <taxon>Chromadorea</taxon>
        <taxon>Rhabditida</taxon>
        <taxon>Tylenchina</taxon>
        <taxon>Panagrolaimomorpha</taxon>
        <taxon>Strongyloidoidea</taxon>
        <taxon>Strongyloididae</taxon>
        <taxon>Strongyloides</taxon>
    </lineage>
</organism>
<dbReference type="PANTHER" id="PTHR35193">
    <property type="entry name" value="MUCIN 13A, CELL SURFACE-ASSOCIATED-RELATED"/>
    <property type="match status" value="1"/>
</dbReference>
<dbReference type="InterPro" id="IPR036465">
    <property type="entry name" value="vWFA_dom_sf"/>
</dbReference>
<keyword evidence="2" id="KW-1185">Reference proteome</keyword>
<proteinExistence type="predicted"/>
<dbReference type="PANTHER" id="PTHR35193:SF5">
    <property type="entry name" value="FLOCCULATION PROTEIN FLO11"/>
    <property type="match status" value="1"/>
</dbReference>
<name>A0A0N5C251_STREA</name>